<proteinExistence type="predicted"/>
<name>A0A4R5NU35_LENBU</name>
<protein>
    <recommendedName>
        <fullName evidence="3">RES domain-containing protein</fullName>
    </recommendedName>
</protein>
<dbReference type="RefSeq" id="WP_013727396.1">
    <property type="nucleotide sequence ID" value="NZ_AZDM01000010.1"/>
</dbReference>
<dbReference type="Proteomes" id="UP000295181">
    <property type="component" value="Unassembled WGS sequence"/>
</dbReference>
<evidence type="ECO:0000313" key="1">
    <source>
        <dbReference type="EMBL" id="TDG81182.1"/>
    </source>
</evidence>
<comment type="caution">
    <text evidence="1">The sequence shown here is derived from an EMBL/GenBank/DDBJ whole genome shotgun (WGS) entry which is preliminary data.</text>
</comment>
<evidence type="ECO:0000313" key="2">
    <source>
        <dbReference type="Proteomes" id="UP000295181"/>
    </source>
</evidence>
<organism evidence="1 2">
    <name type="scientific">Lentilactobacillus buchneri DSM 20057</name>
    <dbReference type="NCBI Taxonomy" id="1423728"/>
    <lineage>
        <taxon>Bacteria</taxon>
        <taxon>Bacillati</taxon>
        <taxon>Bacillota</taxon>
        <taxon>Bacilli</taxon>
        <taxon>Lactobacillales</taxon>
        <taxon>Lactobacillaceae</taxon>
        <taxon>Lentilactobacillus</taxon>
    </lineage>
</organism>
<dbReference type="AlphaFoldDB" id="A0A4R5NU35"/>
<accession>A0A4R5NU35</accession>
<reference evidence="1 2" key="1">
    <citation type="journal article" date="2019" name="Appl. Microbiol. Biotechnol.">
        <title>Uncovering carbohydrate metabolism through a genotype-phenotype association study of 56 lactic acid bacteria genomes.</title>
        <authorList>
            <person name="Buron-Moles G."/>
            <person name="Chailyan A."/>
            <person name="Dolejs I."/>
            <person name="Forster J."/>
            <person name="Miks M.H."/>
        </authorList>
    </citation>
    <scope>NUCLEOTIDE SEQUENCE [LARGE SCALE GENOMIC DNA]</scope>
    <source>
        <strain evidence="1 2">ATCC 4005</strain>
    </source>
</reference>
<sequence>MAEATLYHATSHANAGKILREGFRIPQNDWGHFYAGSHFKQPGSLGYGTYGFLEDKQLAGEFWASMYKSLSRYDIMRVEIEYRIGNSLNFVDNLEDMKYFREFLKDPFFHSGINNLHTRFKNTFRQHALDGALIEYYIKNAIQRGWFHQIDCVCCATSTNVYDRMNIFLPNGIEYCIRNKDIITRISIRSD</sequence>
<gene>
    <name evidence="1" type="ORF">C5L32_001837</name>
</gene>
<dbReference type="GeneID" id="72461600"/>
<evidence type="ECO:0008006" key="3">
    <source>
        <dbReference type="Google" id="ProtNLM"/>
    </source>
</evidence>
<dbReference type="EMBL" id="PUFP01000005">
    <property type="protein sequence ID" value="TDG81182.1"/>
    <property type="molecule type" value="Genomic_DNA"/>
</dbReference>